<evidence type="ECO:0000256" key="11">
    <source>
        <dbReference type="ARBA" id="ARBA00034535"/>
    </source>
</evidence>
<feature type="compositionally biased region" description="Polar residues" evidence="14">
    <location>
        <begin position="46"/>
        <end position="56"/>
    </location>
</feature>
<dbReference type="PANTHER" id="PTHR19332">
    <property type="entry name" value="PEROXISOMAL MEMBRANE PROTEIN PEX13"/>
    <property type="match status" value="1"/>
</dbReference>
<keyword evidence="2 13" id="KW-0728">SH3 domain</keyword>
<name>A0A1R0H4D1_9FUNG</name>
<keyword evidence="6 15" id="KW-1133">Transmembrane helix</keyword>
<dbReference type="Pfam" id="PF04088">
    <property type="entry name" value="Peroxin-13_N"/>
    <property type="match status" value="1"/>
</dbReference>
<dbReference type="InterPro" id="IPR007223">
    <property type="entry name" value="Peroxin-13_N"/>
</dbReference>
<proteinExistence type="inferred from homology"/>
<dbReference type="SMART" id="SM00326">
    <property type="entry name" value="SH3"/>
    <property type="match status" value="1"/>
</dbReference>
<feature type="region of interest" description="Disordered" evidence="14">
    <location>
        <begin position="1"/>
        <end position="56"/>
    </location>
</feature>
<sequence length="407" mass="43114">MESPSKPWEQPSNTQNQTFASTEQNSNISSPPVPPLSSADVVGIQDPNSLNNLQNSNGMSGLDSGFGYGQGVGGYGGMNTGMYGGYGGGGGMYGGGYGSGMYGGMGGGYGGGMYGGGYGSGMYGGGMYGNGLNMQPNMMPGAGPQSLTQMLDANTRTTFQLVESVVGAFGGFARMLESTYFATHSSFMAVLGVIEQFSLLRSYFGGAIGDTASIIPNAIRKVVSVLTGKPEAVDTSQITASGFNEFQEKKKSQLSRKTLLLILAIIFGIPYAMTRIIRAIAKRQQKITLLQKELESGHLLPPKSDLSSSNIGLDFAVALYDFIPQNRAELAVSRGEVVAITSKVDIWGKKTEWWRCRNKDGIEGLVPSTYIKILKPGQSSNLALIEATELAKPHESKVEEFISTPGK</sequence>
<dbReference type="Pfam" id="PF00018">
    <property type="entry name" value="SH3_1"/>
    <property type="match status" value="1"/>
</dbReference>
<dbReference type="OrthoDB" id="10037838at2759"/>
<dbReference type="Proteomes" id="UP000187455">
    <property type="component" value="Unassembled WGS sequence"/>
</dbReference>
<evidence type="ECO:0000256" key="9">
    <source>
        <dbReference type="ARBA" id="ARBA00023140"/>
    </source>
</evidence>
<comment type="subcellular location">
    <subcellularLocation>
        <location evidence="12">Peroxisome membrane</location>
    </subcellularLocation>
</comment>
<evidence type="ECO:0000256" key="7">
    <source>
        <dbReference type="ARBA" id="ARBA00023010"/>
    </source>
</evidence>
<keyword evidence="3" id="KW-0813">Transport</keyword>
<evidence type="ECO:0000256" key="2">
    <source>
        <dbReference type="ARBA" id="ARBA00022443"/>
    </source>
</evidence>
<dbReference type="GO" id="GO:0005778">
    <property type="term" value="C:peroxisomal membrane"/>
    <property type="evidence" value="ECO:0007669"/>
    <property type="project" value="UniProtKB-SubCell"/>
</dbReference>
<evidence type="ECO:0000313" key="17">
    <source>
        <dbReference type="EMBL" id="OLY83944.1"/>
    </source>
</evidence>
<dbReference type="Gene3D" id="2.30.30.40">
    <property type="entry name" value="SH3 Domains"/>
    <property type="match status" value="1"/>
</dbReference>
<keyword evidence="5" id="KW-0653">Protein transport</keyword>
<keyword evidence="18" id="KW-1185">Reference proteome</keyword>
<feature type="domain" description="SH3" evidence="16">
    <location>
        <begin position="311"/>
        <end position="376"/>
    </location>
</feature>
<dbReference type="EMBL" id="LSSL01000688">
    <property type="protein sequence ID" value="OLY83944.1"/>
    <property type="molecule type" value="Genomic_DNA"/>
</dbReference>
<dbReference type="GO" id="GO:1990429">
    <property type="term" value="C:peroxisomal importomer complex"/>
    <property type="evidence" value="ECO:0007669"/>
    <property type="project" value="TreeGrafter"/>
</dbReference>
<evidence type="ECO:0000256" key="6">
    <source>
        <dbReference type="ARBA" id="ARBA00022989"/>
    </source>
</evidence>
<dbReference type="PROSITE" id="PS50002">
    <property type="entry name" value="SH3"/>
    <property type="match status" value="1"/>
</dbReference>
<keyword evidence="9" id="KW-0576">Peroxisome</keyword>
<evidence type="ECO:0000256" key="8">
    <source>
        <dbReference type="ARBA" id="ARBA00023136"/>
    </source>
</evidence>
<evidence type="ECO:0000256" key="4">
    <source>
        <dbReference type="ARBA" id="ARBA00022692"/>
    </source>
</evidence>
<evidence type="ECO:0000256" key="12">
    <source>
        <dbReference type="ARBA" id="ARBA00046271"/>
    </source>
</evidence>
<evidence type="ECO:0000256" key="15">
    <source>
        <dbReference type="SAM" id="Phobius"/>
    </source>
</evidence>
<dbReference type="STRING" id="133383.A0A1R0H4D1"/>
<dbReference type="InterPro" id="IPR036028">
    <property type="entry name" value="SH3-like_dom_sf"/>
</dbReference>
<evidence type="ECO:0000313" key="18">
    <source>
        <dbReference type="Proteomes" id="UP000187455"/>
    </source>
</evidence>
<accession>A0A1R0H4D1</accession>
<dbReference type="AlphaFoldDB" id="A0A1R0H4D1"/>
<organism evidence="17 18">
    <name type="scientific">Smittium mucronatum</name>
    <dbReference type="NCBI Taxonomy" id="133383"/>
    <lineage>
        <taxon>Eukaryota</taxon>
        <taxon>Fungi</taxon>
        <taxon>Fungi incertae sedis</taxon>
        <taxon>Zoopagomycota</taxon>
        <taxon>Kickxellomycotina</taxon>
        <taxon>Harpellomycetes</taxon>
        <taxon>Harpellales</taxon>
        <taxon>Legeriomycetaceae</taxon>
        <taxon>Smittium</taxon>
    </lineage>
</organism>
<evidence type="ECO:0000256" key="3">
    <source>
        <dbReference type="ARBA" id="ARBA00022448"/>
    </source>
</evidence>
<evidence type="ECO:0000256" key="14">
    <source>
        <dbReference type="SAM" id="MobiDB-lite"/>
    </source>
</evidence>
<dbReference type="GO" id="GO:0016560">
    <property type="term" value="P:protein import into peroxisome matrix, docking"/>
    <property type="evidence" value="ECO:0007669"/>
    <property type="project" value="InterPro"/>
</dbReference>
<feature type="compositionally biased region" description="Polar residues" evidence="14">
    <location>
        <begin position="10"/>
        <end position="30"/>
    </location>
</feature>
<dbReference type="SUPFAM" id="SSF50044">
    <property type="entry name" value="SH3-domain"/>
    <property type="match status" value="1"/>
</dbReference>
<gene>
    <name evidence="17" type="ORF">AYI68_g1904</name>
</gene>
<dbReference type="InterPro" id="IPR035463">
    <property type="entry name" value="Pex13"/>
</dbReference>
<evidence type="ECO:0000256" key="1">
    <source>
        <dbReference type="ARBA" id="ARBA00006033"/>
    </source>
</evidence>
<comment type="similarity">
    <text evidence="1">Belongs to the peroxin-13 family.</text>
</comment>
<keyword evidence="4 15" id="KW-0812">Transmembrane</keyword>
<protein>
    <recommendedName>
        <fullName evidence="11">Peroxisomal membrane protein PEX13</fullName>
    </recommendedName>
    <alternativeName>
        <fullName evidence="10">Peroxin-13</fullName>
    </alternativeName>
</protein>
<reference evidence="17 18" key="1">
    <citation type="journal article" date="2016" name="Mol. Biol. Evol.">
        <title>Genome-Wide Survey of Gut Fungi (Harpellales) Reveals the First Horizontally Transferred Ubiquitin Gene from a Mosquito Host.</title>
        <authorList>
            <person name="Wang Y."/>
            <person name="White M.M."/>
            <person name="Kvist S."/>
            <person name="Moncalvo J.M."/>
        </authorList>
    </citation>
    <scope>NUCLEOTIDE SEQUENCE [LARGE SCALE GENOMIC DNA]</scope>
    <source>
        <strain evidence="17 18">ALG-7-W6</strain>
    </source>
</reference>
<keyword evidence="7" id="KW-0811">Translocation</keyword>
<dbReference type="PANTHER" id="PTHR19332:SF1">
    <property type="entry name" value="PEROXISOMAL MEMBRANE PROTEIN PEX13"/>
    <property type="match status" value="1"/>
</dbReference>
<evidence type="ECO:0000259" key="16">
    <source>
        <dbReference type="PROSITE" id="PS50002"/>
    </source>
</evidence>
<evidence type="ECO:0000256" key="10">
    <source>
        <dbReference type="ARBA" id="ARBA00029693"/>
    </source>
</evidence>
<keyword evidence="8 15" id="KW-0472">Membrane</keyword>
<dbReference type="InterPro" id="IPR001452">
    <property type="entry name" value="SH3_domain"/>
</dbReference>
<evidence type="ECO:0000256" key="5">
    <source>
        <dbReference type="ARBA" id="ARBA00022927"/>
    </source>
</evidence>
<comment type="caution">
    <text evidence="17">The sequence shown here is derived from an EMBL/GenBank/DDBJ whole genome shotgun (WGS) entry which is preliminary data.</text>
</comment>
<evidence type="ECO:0000256" key="13">
    <source>
        <dbReference type="PROSITE-ProRule" id="PRU00192"/>
    </source>
</evidence>
<feature type="transmembrane region" description="Helical" evidence="15">
    <location>
        <begin position="259"/>
        <end position="277"/>
    </location>
</feature>